<dbReference type="EMBL" id="VCGU01000003">
    <property type="protein sequence ID" value="TRY77952.1"/>
    <property type="molecule type" value="Genomic_DNA"/>
</dbReference>
<dbReference type="STRING" id="6832.A0A553PJV2"/>
<keyword evidence="4 9" id="KW-0732">Signal</keyword>
<protein>
    <recommendedName>
        <fullName evidence="12">SID1 transmembrane family member 1</fullName>
    </recommendedName>
</protein>
<evidence type="ECO:0008006" key="12">
    <source>
        <dbReference type="Google" id="ProtNLM"/>
    </source>
</evidence>
<feature type="transmembrane region" description="Helical" evidence="8">
    <location>
        <begin position="608"/>
        <end position="631"/>
    </location>
</feature>
<gene>
    <name evidence="10" type="ORF">TCAL_06467</name>
</gene>
<feature type="transmembrane region" description="Helical" evidence="8">
    <location>
        <begin position="782"/>
        <end position="801"/>
    </location>
</feature>
<dbReference type="GO" id="GO:0005886">
    <property type="term" value="C:plasma membrane"/>
    <property type="evidence" value="ECO:0007669"/>
    <property type="project" value="TreeGrafter"/>
</dbReference>
<comment type="subcellular location">
    <subcellularLocation>
        <location evidence="1">Membrane</location>
        <topology evidence="1">Multi-pass membrane protein</topology>
    </subcellularLocation>
</comment>
<dbReference type="Proteomes" id="UP000318571">
    <property type="component" value="Chromosome 11"/>
</dbReference>
<dbReference type="InterPro" id="IPR025958">
    <property type="entry name" value="SID1_TM_fam"/>
</dbReference>
<dbReference type="OMA" id="SDTDMGI"/>
<feature type="transmembrane region" description="Helical" evidence="8">
    <location>
        <begin position="425"/>
        <end position="446"/>
    </location>
</feature>
<dbReference type="GO" id="GO:0003725">
    <property type="term" value="F:double-stranded RNA binding"/>
    <property type="evidence" value="ECO:0007669"/>
    <property type="project" value="TreeGrafter"/>
</dbReference>
<feature type="chain" id="PRO_5022241937" description="SID1 transmembrane family member 1" evidence="9">
    <location>
        <begin position="21"/>
        <end position="816"/>
    </location>
</feature>
<feature type="transmembrane region" description="Helical" evidence="8">
    <location>
        <begin position="480"/>
        <end position="499"/>
    </location>
</feature>
<evidence type="ECO:0000256" key="1">
    <source>
        <dbReference type="ARBA" id="ARBA00004141"/>
    </source>
</evidence>
<comment type="similarity">
    <text evidence="2">Belongs to the SID1 family.</text>
</comment>
<evidence type="ECO:0000256" key="2">
    <source>
        <dbReference type="ARBA" id="ARBA00006618"/>
    </source>
</evidence>
<evidence type="ECO:0000256" key="8">
    <source>
        <dbReference type="SAM" id="Phobius"/>
    </source>
</evidence>
<dbReference type="PANTHER" id="PTHR12185">
    <property type="entry name" value="SID1 TRANSMEMBRANE FAMILY MEMEBER"/>
    <property type="match status" value="1"/>
</dbReference>
<feature type="transmembrane region" description="Helical" evidence="8">
    <location>
        <begin position="699"/>
        <end position="720"/>
    </location>
</feature>
<keyword evidence="7" id="KW-0325">Glycoprotein</keyword>
<accession>A0A553PJV2</accession>
<evidence type="ECO:0000256" key="9">
    <source>
        <dbReference type="SAM" id="SignalP"/>
    </source>
</evidence>
<evidence type="ECO:0000313" key="10">
    <source>
        <dbReference type="EMBL" id="TRY77952.1"/>
    </source>
</evidence>
<proteinExistence type="inferred from homology"/>
<reference evidence="10 11" key="1">
    <citation type="journal article" date="2018" name="Nat. Ecol. Evol.">
        <title>Genomic signatures of mitonuclear coevolution across populations of Tigriopus californicus.</title>
        <authorList>
            <person name="Barreto F.S."/>
            <person name="Watson E.T."/>
            <person name="Lima T.G."/>
            <person name="Willett C.S."/>
            <person name="Edmands S."/>
            <person name="Li W."/>
            <person name="Burton R.S."/>
        </authorList>
    </citation>
    <scope>NUCLEOTIDE SEQUENCE [LARGE SCALE GENOMIC DNA]</scope>
    <source>
        <strain evidence="10 11">San Diego</strain>
    </source>
</reference>
<comment type="caution">
    <text evidence="10">The sequence shown here is derived from an EMBL/GenBank/DDBJ whole genome shotgun (WGS) entry which is preliminary data.</text>
</comment>
<dbReference type="PANTHER" id="PTHR12185:SF14">
    <property type="entry name" value="CHOLESTEROL UPTAKE PROTEIN 1"/>
    <property type="match status" value="1"/>
</dbReference>
<dbReference type="AlphaFoldDB" id="A0A553PJV2"/>
<keyword evidence="5 8" id="KW-1133">Transmembrane helix</keyword>
<feature type="transmembrane region" description="Helical" evidence="8">
    <location>
        <begin position="553"/>
        <end position="572"/>
    </location>
</feature>
<feature type="transmembrane region" description="Helical" evidence="8">
    <location>
        <begin position="305"/>
        <end position="332"/>
    </location>
</feature>
<organism evidence="10 11">
    <name type="scientific">Tigriopus californicus</name>
    <name type="common">Marine copepod</name>
    <dbReference type="NCBI Taxonomy" id="6832"/>
    <lineage>
        <taxon>Eukaryota</taxon>
        <taxon>Metazoa</taxon>
        <taxon>Ecdysozoa</taxon>
        <taxon>Arthropoda</taxon>
        <taxon>Crustacea</taxon>
        <taxon>Multicrustacea</taxon>
        <taxon>Hexanauplia</taxon>
        <taxon>Copepoda</taxon>
        <taxon>Harpacticoida</taxon>
        <taxon>Harpacticidae</taxon>
        <taxon>Tigriopus</taxon>
    </lineage>
</organism>
<evidence type="ECO:0000256" key="5">
    <source>
        <dbReference type="ARBA" id="ARBA00022989"/>
    </source>
</evidence>
<keyword evidence="11" id="KW-1185">Reference proteome</keyword>
<feature type="transmembrane region" description="Helical" evidence="8">
    <location>
        <begin position="670"/>
        <end position="693"/>
    </location>
</feature>
<feature type="transmembrane region" description="Helical" evidence="8">
    <location>
        <begin position="732"/>
        <end position="751"/>
    </location>
</feature>
<evidence type="ECO:0000256" key="7">
    <source>
        <dbReference type="ARBA" id="ARBA00023180"/>
    </source>
</evidence>
<sequence length="816" mass="92716">MSGWIPRILVGWILIHVVQVSKVSPPPLIRPEVTLGQLGRTLSGRVDATTEQMFQFNVELATFDSTSSLRVFISCPTARVFAPLIVMTTHQQGVSSWQIPLPVVSWTGQHHYYDFVNRTLCPSRYFPRASAHGLPQTPLDDGFMVVTVSVSTSNVQALDFTLQLYEQKVFQVAMDQTYTFEITPSAPMFYFFPFVPGDVTMMPLLTVQSDSSLCMTLAVQNATCPVHDMDRALEFDGFYQTLDTLAGASLSPQQFPEGVFLTFMLKTDDEECVNRHAEPSWHGSGKNRLKRVEFKIQANVTMTDYLVATFATLIFVGLIYFTVILIFCVAWLRHRHRPQDDQESLIPIAQDDNSVTNEEEIGQTVAARDCDHIETLSEDSSLDETDLDALEDANFEKDVYRTKKTLYLSDLARKSPRVLAKKSNLYHWNLWTIAIFYGLPVIQLVLTFQDVSNRTGNQDLCYYNFLCAHPLGFLADFNHIYSNIGYALFGMLFMAITYVRQSRHNALTLVQPRVDVALGIPQHFGMYYAMGLALIMEGIMSACYHVCPSHNNFQFDTAFMYTIAILILLKIYQTRHPDINANAYTAFGTLAFVISLGVMGVLHGNVYFWILFTSLHVLSSLFLSLQIYYLGRFRLDSGVFRRLSVVFCNDFLALLSGNCRALLPVYPDRFILLLVLNLANWGLSAYGVTVLAWKGGDFASFLLAILIGNVLLYTFFYIIMKLRHGERIGLEPALYIGISCITWGGSMYFFLNKSTSWVFSPAQSRHYNQECQLLRFYDNHDIWHLLSSLSLFLDFMILLTLDDDLKITERTCIKVF</sequence>
<dbReference type="GO" id="GO:0005764">
    <property type="term" value="C:lysosome"/>
    <property type="evidence" value="ECO:0007669"/>
    <property type="project" value="TreeGrafter"/>
</dbReference>
<feature type="transmembrane region" description="Helical" evidence="8">
    <location>
        <begin position="527"/>
        <end position="547"/>
    </location>
</feature>
<keyword evidence="6 8" id="KW-0472">Membrane</keyword>
<feature type="signal peptide" evidence="9">
    <location>
        <begin position="1"/>
        <end position="20"/>
    </location>
</feature>
<dbReference type="GO" id="GO:0051033">
    <property type="term" value="F:RNA transmembrane transporter activity"/>
    <property type="evidence" value="ECO:0007669"/>
    <property type="project" value="TreeGrafter"/>
</dbReference>
<evidence type="ECO:0000256" key="6">
    <source>
        <dbReference type="ARBA" id="ARBA00023136"/>
    </source>
</evidence>
<dbReference type="Pfam" id="PF13965">
    <property type="entry name" value="SID-1_RNA_chan"/>
    <property type="match status" value="1"/>
</dbReference>
<evidence type="ECO:0000256" key="3">
    <source>
        <dbReference type="ARBA" id="ARBA00022692"/>
    </source>
</evidence>
<evidence type="ECO:0000256" key="4">
    <source>
        <dbReference type="ARBA" id="ARBA00022729"/>
    </source>
</evidence>
<feature type="transmembrane region" description="Helical" evidence="8">
    <location>
        <begin position="584"/>
        <end position="602"/>
    </location>
</feature>
<dbReference type="OrthoDB" id="416618at2759"/>
<keyword evidence="3 8" id="KW-0812">Transmembrane</keyword>
<evidence type="ECO:0000313" key="11">
    <source>
        <dbReference type="Proteomes" id="UP000318571"/>
    </source>
</evidence>
<name>A0A553PJV2_TIGCA</name>